<proteinExistence type="predicted"/>
<protein>
    <submittedName>
        <fullName evidence="2">Uncharacterized protein</fullName>
    </submittedName>
</protein>
<sequence length="876" mass="98089">MMAERLVRSAIPATNLHRLEQVELAWNTIPQDDIRHIYDRLYARLQDCIVAKEGYTRYRRIGEFNRTTLPYPLPSFSPLFDAVNVVQYKFATSSDLRSAIGAAVAERRTRFNTRLGRPRIFACGNRAGQCRLSIGFLGGSPVSPPFYSGYIRTLITLIGSQDLIVKSRLNLVTHSLIRTAISYHSNVVDFNYSESTASVLLQGESFKRGPMGHSINAPIPTNASDAKPAKSWPTAGVYHPAILMVLMDHSWPRCGEHKWPKLGPYDFNSNGPSMYHFTDTRWPTDGKPCFYPTASSRPAVPAVKPQSADCGLLHWMRTCVMSNKLAADAIPPILSYSAQFRSQHGQVYAGRPCGHEFDLWSSQVPLQISCTITSAKGQLSTSVRAIYHEAGSSYSAAVWGVLNKQLLDPYHIRKVQTVGSTLIMFHSCRYVHSWNRHVRTDENPYDMTMIYVQRTNYDEHVDSQNNVFLVETCRLPASINGYYKFLEQLLEDVPPWLRGHMWLDDRDGAPPHNDGCSVITSISTSKKVGSANPITWPARSPDLNTDVFSWAHVKSLVYETRVDMALDNVATIIDACDTIDFLKQRRAGTWNWTGEMTTADVNGETTWYSREKSCFLPNCQATYNQPREKQLMRRVLRPAYSLAGGDLHLQFVTRDFLFELGYRTARTASRGSNNASKHLTGLELNWADARKRFHSELPYCEAVSILIEGLDASRRCEEVTDQCPATARPLPVLNVSRDLGKDNGGEKNGERKGNRSGCKEVAKERGDRRTLMKLLETESYCRNAVVKNEQVKANTGNGHVQQPMLCCSNSRGGVVVRLLVFHLGEPGSIPGGVALGFSHAEIVPDDSTRRRVFSGISHFPRSCIPALLHIHLSLPS</sequence>
<dbReference type="Gene3D" id="3.30.420.10">
    <property type="entry name" value="Ribonuclease H-like superfamily/Ribonuclease H"/>
    <property type="match status" value="1"/>
</dbReference>
<evidence type="ECO:0000313" key="3">
    <source>
        <dbReference type="Proteomes" id="UP001159363"/>
    </source>
</evidence>
<evidence type="ECO:0000313" key="2">
    <source>
        <dbReference type="EMBL" id="KAJ8893743.1"/>
    </source>
</evidence>
<organism evidence="2 3">
    <name type="scientific">Dryococelus australis</name>
    <dbReference type="NCBI Taxonomy" id="614101"/>
    <lineage>
        <taxon>Eukaryota</taxon>
        <taxon>Metazoa</taxon>
        <taxon>Ecdysozoa</taxon>
        <taxon>Arthropoda</taxon>
        <taxon>Hexapoda</taxon>
        <taxon>Insecta</taxon>
        <taxon>Pterygota</taxon>
        <taxon>Neoptera</taxon>
        <taxon>Polyneoptera</taxon>
        <taxon>Phasmatodea</taxon>
        <taxon>Verophasmatodea</taxon>
        <taxon>Anareolatae</taxon>
        <taxon>Phasmatidae</taxon>
        <taxon>Eurycanthinae</taxon>
        <taxon>Dryococelus</taxon>
    </lineage>
</organism>
<feature type="region of interest" description="Disordered" evidence="1">
    <location>
        <begin position="734"/>
        <end position="761"/>
    </location>
</feature>
<reference evidence="2 3" key="1">
    <citation type="submission" date="2023-02" db="EMBL/GenBank/DDBJ databases">
        <title>LHISI_Scaffold_Assembly.</title>
        <authorList>
            <person name="Stuart O.P."/>
            <person name="Cleave R."/>
            <person name="Magrath M.J.L."/>
            <person name="Mikheyev A.S."/>
        </authorList>
    </citation>
    <scope>NUCLEOTIDE SEQUENCE [LARGE SCALE GENOMIC DNA]</scope>
    <source>
        <strain evidence="2">Daus_M_001</strain>
        <tissue evidence="2">Leg muscle</tissue>
    </source>
</reference>
<comment type="caution">
    <text evidence="2">The sequence shown here is derived from an EMBL/GenBank/DDBJ whole genome shotgun (WGS) entry which is preliminary data.</text>
</comment>
<accession>A0ABQ9IAU7</accession>
<gene>
    <name evidence="2" type="ORF">PR048_006343</name>
</gene>
<feature type="compositionally biased region" description="Basic and acidic residues" evidence="1">
    <location>
        <begin position="738"/>
        <end position="761"/>
    </location>
</feature>
<dbReference type="Proteomes" id="UP001159363">
    <property type="component" value="Chromosome 2"/>
</dbReference>
<name>A0ABQ9IAU7_9NEOP</name>
<dbReference type="EMBL" id="JARBHB010000002">
    <property type="protein sequence ID" value="KAJ8893743.1"/>
    <property type="molecule type" value="Genomic_DNA"/>
</dbReference>
<dbReference type="InterPro" id="IPR036397">
    <property type="entry name" value="RNaseH_sf"/>
</dbReference>
<keyword evidence="3" id="KW-1185">Reference proteome</keyword>
<evidence type="ECO:0000256" key="1">
    <source>
        <dbReference type="SAM" id="MobiDB-lite"/>
    </source>
</evidence>